<dbReference type="AlphaFoldDB" id="A0AAV4Y8Q7"/>
<sequence>MSIKVSEVEIASRFWIEAVPLISSFLTRISRFPFQCTGAKRRTWEIGQGIRPEKRVKAWAQKEGGSSKGWTCKENGAKGIPQNP</sequence>
<evidence type="ECO:0000313" key="3">
    <source>
        <dbReference type="Proteomes" id="UP001054945"/>
    </source>
</evidence>
<protein>
    <submittedName>
        <fullName evidence="2">Uncharacterized protein</fullName>
    </submittedName>
</protein>
<evidence type="ECO:0000256" key="1">
    <source>
        <dbReference type="SAM" id="MobiDB-lite"/>
    </source>
</evidence>
<reference evidence="2 3" key="1">
    <citation type="submission" date="2021-06" db="EMBL/GenBank/DDBJ databases">
        <title>Caerostris extrusa draft genome.</title>
        <authorList>
            <person name="Kono N."/>
            <person name="Arakawa K."/>
        </authorList>
    </citation>
    <scope>NUCLEOTIDE SEQUENCE [LARGE SCALE GENOMIC DNA]</scope>
</reference>
<gene>
    <name evidence="2" type="ORF">CEXT_158381</name>
</gene>
<dbReference type="EMBL" id="BPLR01018989">
    <property type="protein sequence ID" value="GIZ03718.1"/>
    <property type="molecule type" value="Genomic_DNA"/>
</dbReference>
<organism evidence="2 3">
    <name type="scientific">Caerostris extrusa</name>
    <name type="common">Bark spider</name>
    <name type="synonym">Caerostris bankana</name>
    <dbReference type="NCBI Taxonomy" id="172846"/>
    <lineage>
        <taxon>Eukaryota</taxon>
        <taxon>Metazoa</taxon>
        <taxon>Ecdysozoa</taxon>
        <taxon>Arthropoda</taxon>
        <taxon>Chelicerata</taxon>
        <taxon>Arachnida</taxon>
        <taxon>Araneae</taxon>
        <taxon>Araneomorphae</taxon>
        <taxon>Entelegynae</taxon>
        <taxon>Araneoidea</taxon>
        <taxon>Araneidae</taxon>
        <taxon>Caerostris</taxon>
    </lineage>
</organism>
<proteinExistence type="predicted"/>
<name>A0AAV4Y8Q7_CAEEX</name>
<evidence type="ECO:0000313" key="2">
    <source>
        <dbReference type="EMBL" id="GIZ03718.1"/>
    </source>
</evidence>
<feature type="region of interest" description="Disordered" evidence="1">
    <location>
        <begin position="61"/>
        <end position="84"/>
    </location>
</feature>
<comment type="caution">
    <text evidence="2">The sequence shown here is derived from an EMBL/GenBank/DDBJ whole genome shotgun (WGS) entry which is preliminary data.</text>
</comment>
<keyword evidence="3" id="KW-1185">Reference proteome</keyword>
<accession>A0AAV4Y8Q7</accession>
<dbReference type="Proteomes" id="UP001054945">
    <property type="component" value="Unassembled WGS sequence"/>
</dbReference>